<dbReference type="Gene3D" id="3.30.565.10">
    <property type="entry name" value="Histidine kinase-like ATPase, C-terminal domain"/>
    <property type="match status" value="1"/>
</dbReference>
<dbReference type="SUPFAM" id="SSF55874">
    <property type="entry name" value="ATPase domain of HSP90 chaperone/DNA topoisomerase II/histidine kinase"/>
    <property type="match status" value="1"/>
</dbReference>
<evidence type="ECO:0000256" key="1">
    <source>
        <dbReference type="SAM" id="Phobius"/>
    </source>
</evidence>
<dbReference type="PANTHER" id="PTHR40448:SF1">
    <property type="entry name" value="TWO-COMPONENT SENSOR HISTIDINE KINASE"/>
    <property type="match status" value="1"/>
</dbReference>
<organism evidence="3 4">
    <name type="scientific">Cytobacillus praedii</name>
    <dbReference type="NCBI Taxonomy" id="1742358"/>
    <lineage>
        <taxon>Bacteria</taxon>
        <taxon>Bacillati</taxon>
        <taxon>Bacillota</taxon>
        <taxon>Bacilli</taxon>
        <taxon>Bacillales</taxon>
        <taxon>Bacillaceae</taxon>
        <taxon>Cytobacillus</taxon>
    </lineage>
</organism>
<dbReference type="EMBL" id="SJTH01000082">
    <property type="protein sequence ID" value="TCJ01108.1"/>
    <property type="molecule type" value="Genomic_DNA"/>
</dbReference>
<dbReference type="OrthoDB" id="1634477at2"/>
<dbReference type="Proteomes" id="UP000293846">
    <property type="component" value="Unassembled WGS sequence"/>
</dbReference>
<dbReference type="GO" id="GO:0042802">
    <property type="term" value="F:identical protein binding"/>
    <property type="evidence" value="ECO:0007669"/>
    <property type="project" value="TreeGrafter"/>
</dbReference>
<dbReference type="InterPro" id="IPR036890">
    <property type="entry name" value="HATPase_C_sf"/>
</dbReference>
<evidence type="ECO:0000313" key="4">
    <source>
        <dbReference type="Proteomes" id="UP000293846"/>
    </source>
</evidence>
<reference evidence="3 4" key="1">
    <citation type="submission" date="2019-03" db="EMBL/GenBank/DDBJ databases">
        <authorList>
            <person name="Jensen L."/>
            <person name="Storgaard J."/>
            <person name="Sulaj E."/>
            <person name="Schramm A."/>
            <person name="Marshall I.P.G."/>
        </authorList>
    </citation>
    <scope>NUCLEOTIDE SEQUENCE [LARGE SCALE GENOMIC DNA]</scope>
    <source>
        <strain evidence="3 4">2017H2G3</strain>
    </source>
</reference>
<sequence length="307" mass="34658">MRNRILYIGLCITHIMLATNGLLPFGVSCIIAIVVATSTWKFVQLDKSVWIHLLIIAVYLINGYKIVNIALLICGATILIYSTVMQRRLMIQTLNPNMDMQLKQFNETFQMVRKERHDYLKHVAAIQYLLENEQFEEAKSYMANLLDNYEVTNLSIRGELGAIASVLHANYKQARTENIAINYQLDVPVSQLPIESSQLVVLVGNILENAVDACSEWQRESGEQGFVELSLQKRCGLYLLSCRNSTLTLEKDIADQLFLTSGISTKAHHTGLGTTIIQEIVYKHHGFLDFTAEKNTFSITCKIPSVV</sequence>
<accession>A0A4R1ASN3</accession>
<dbReference type="STRING" id="1742358.GCA_001439605_02604"/>
<name>A0A4R1ASN3_9BACI</name>
<keyword evidence="1" id="KW-0812">Transmembrane</keyword>
<proteinExistence type="predicted"/>
<dbReference type="Pfam" id="PF14501">
    <property type="entry name" value="HATPase_c_5"/>
    <property type="match status" value="1"/>
</dbReference>
<dbReference type="AlphaFoldDB" id="A0A4R1ASN3"/>
<gene>
    <name evidence="3" type="ORF">E0Y62_25675</name>
</gene>
<feature type="domain" description="Sensor histidine kinase NatK-like C-terminal" evidence="2">
    <location>
        <begin position="198"/>
        <end position="304"/>
    </location>
</feature>
<keyword evidence="1" id="KW-1133">Transmembrane helix</keyword>
<evidence type="ECO:0000313" key="3">
    <source>
        <dbReference type="EMBL" id="TCJ01108.1"/>
    </source>
</evidence>
<evidence type="ECO:0000259" key="2">
    <source>
        <dbReference type="Pfam" id="PF14501"/>
    </source>
</evidence>
<feature type="transmembrane region" description="Helical" evidence="1">
    <location>
        <begin position="49"/>
        <end position="81"/>
    </location>
</feature>
<keyword evidence="1" id="KW-0472">Membrane</keyword>
<keyword evidence="4" id="KW-1185">Reference proteome</keyword>
<dbReference type="RefSeq" id="WP_131239316.1">
    <property type="nucleotide sequence ID" value="NZ_SJTH01000082.1"/>
</dbReference>
<feature type="transmembrane region" description="Helical" evidence="1">
    <location>
        <begin position="21"/>
        <end position="43"/>
    </location>
</feature>
<dbReference type="PANTHER" id="PTHR40448">
    <property type="entry name" value="TWO-COMPONENT SENSOR HISTIDINE KINASE"/>
    <property type="match status" value="1"/>
</dbReference>
<protein>
    <submittedName>
        <fullName evidence="3">GHKL domain-containing protein</fullName>
    </submittedName>
</protein>
<dbReference type="InterPro" id="IPR032834">
    <property type="entry name" value="NatK-like_C"/>
</dbReference>
<comment type="caution">
    <text evidence="3">The sequence shown here is derived from an EMBL/GenBank/DDBJ whole genome shotgun (WGS) entry which is preliminary data.</text>
</comment>
<dbReference type="PROSITE" id="PS51257">
    <property type="entry name" value="PROKAR_LIPOPROTEIN"/>
    <property type="match status" value="1"/>
</dbReference>